<dbReference type="InterPro" id="IPR050832">
    <property type="entry name" value="Bact_Acetyltransf"/>
</dbReference>
<dbReference type="NCBIfam" id="NF040501">
    <property type="entry name" value="resist_ArsN2"/>
    <property type="match status" value="1"/>
</dbReference>
<sequence>MDLRPATSDDHAAIRGLLRDSSLPVEDLDTAAIDFIVACEGGALAGVVGVEAFDGAGLLRSLAVHGDHRGRGLGGRLVEAIEARAAARGLPQLVLLTETAAPFFARRGYADIAREHAPVAVQSSTEFRSLCPASARCMTRRLDPHHD</sequence>
<reference evidence="5" key="1">
    <citation type="journal article" date="2019" name="Int. J. Syst. Evol. Microbiol.">
        <title>The Global Catalogue of Microorganisms (GCM) 10K type strain sequencing project: providing services to taxonomists for standard genome sequencing and annotation.</title>
        <authorList>
            <consortium name="The Broad Institute Genomics Platform"/>
            <consortium name="The Broad Institute Genome Sequencing Center for Infectious Disease"/>
            <person name="Wu L."/>
            <person name="Ma J."/>
        </authorList>
    </citation>
    <scope>NUCLEOTIDE SEQUENCE [LARGE SCALE GENOMIC DNA]</scope>
    <source>
        <strain evidence="5">CCUG 55854</strain>
    </source>
</reference>
<dbReference type="Gene3D" id="3.40.630.30">
    <property type="match status" value="1"/>
</dbReference>
<keyword evidence="5" id="KW-1185">Reference proteome</keyword>
<name>A0ABW3M1C5_9GAMM</name>
<dbReference type="Proteomes" id="UP001597033">
    <property type="component" value="Unassembled WGS sequence"/>
</dbReference>
<dbReference type="Pfam" id="PF13508">
    <property type="entry name" value="Acetyltransf_7"/>
    <property type="match status" value="1"/>
</dbReference>
<proteinExistence type="predicted"/>
<evidence type="ECO:0000256" key="1">
    <source>
        <dbReference type="ARBA" id="ARBA00022679"/>
    </source>
</evidence>
<dbReference type="RefSeq" id="WP_162378520.1">
    <property type="nucleotide sequence ID" value="NZ_JBHTKN010000006.1"/>
</dbReference>
<dbReference type="EMBL" id="JBHTKN010000006">
    <property type="protein sequence ID" value="MFD1042835.1"/>
    <property type="molecule type" value="Genomic_DNA"/>
</dbReference>
<evidence type="ECO:0000259" key="3">
    <source>
        <dbReference type="PROSITE" id="PS51186"/>
    </source>
</evidence>
<comment type="caution">
    <text evidence="4">The sequence shown here is derived from an EMBL/GenBank/DDBJ whole genome shotgun (WGS) entry which is preliminary data.</text>
</comment>
<dbReference type="PROSITE" id="PS51186">
    <property type="entry name" value="GNAT"/>
    <property type="match status" value="1"/>
</dbReference>
<dbReference type="PANTHER" id="PTHR43877">
    <property type="entry name" value="AMINOALKYLPHOSPHONATE N-ACETYLTRANSFERASE-RELATED-RELATED"/>
    <property type="match status" value="1"/>
</dbReference>
<dbReference type="CDD" id="cd04301">
    <property type="entry name" value="NAT_SF"/>
    <property type="match status" value="1"/>
</dbReference>
<organism evidence="4 5">
    <name type="scientific">Pseudoxanthomonas kaohsiungensis</name>
    <dbReference type="NCBI Taxonomy" id="283923"/>
    <lineage>
        <taxon>Bacteria</taxon>
        <taxon>Pseudomonadati</taxon>
        <taxon>Pseudomonadota</taxon>
        <taxon>Gammaproteobacteria</taxon>
        <taxon>Lysobacterales</taxon>
        <taxon>Lysobacteraceae</taxon>
        <taxon>Pseudoxanthomonas</taxon>
    </lineage>
</organism>
<dbReference type="InterPro" id="IPR016181">
    <property type="entry name" value="Acyl_CoA_acyltransferase"/>
</dbReference>
<accession>A0ABW3M1C5</accession>
<keyword evidence="2" id="KW-0012">Acyltransferase</keyword>
<dbReference type="InterPro" id="IPR000182">
    <property type="entry name" value="GNAT_dom"/>
</dbReference>
<protein>
    <submittedName>
        <fullName evidence="4">Arsenic resistance N-acetyltransferase ArsN2</fullName>
    </submittedName>
</protein>
<dbReference type="SUPFAM" id="SSF55729">
    <property type="entry name" value="Acyl-CoA N-acyltransferases (Nat)"/>
    <property type="match status" value="1"/>
</dbReference>
<gene>
    <name evidence="4" type="primary">arsN2</name>
    <name evidence="4" type="ORF">ACFQ2N_10830</name>
</gene>
<evidence type="ECO:0000313" key="5">
    <source>
        <dbReference type="Proteomes" id="UP001597033"/>
    </source>
</evidence>
<evidence type="ECO:0000313" key="4">
    <source>
        <dbReference type="EMBL" id="MFD1042835.1"/>
    </source>
</evidence>
<evidence type="ECO:0000256" key="2">
    <source>
        <dbReference type="ARBA" id="ARBA00023315"/>
    </source>
</evidence>
<keyword evidence="1" id="KW-0808">Transferase</keyword>
<feature type="domain" description="N-acetyltransferase" evidence="3">
    <location>
        <begin position="1"/>
        <end position="143"/>
    </location>
</feature>